<evidence type="ECO:0000313" key="3">
    <source>
        <dbReference type="Proteomes" id="UP001165405"/>
    </source>
</evidence>
<dbReference type="CDD" id="cd02883">
    <property type="entry name" value="NUDIX_Hydrolase"/>
    <property type="match status" value="1"/>
</dbReference>
<dbReference type="AlphaFoldDB" id="A0AA41QEX3"/>
<dbReference type="Pfam" id="PF00293">
    <property type="entry name" value="NUDIX"/>
    <property type="match status" value="1"/>
</dbReference>
<feature type="domain" description="Nudix hydrolase" evidence="1">
    <location>
        <begin position="15"/>
        <end position="141"/>
    </location>
</feature>
<dbReference type="InterPro" id="IPR000086">
    <property type="entry name" value="NUDIX_hydrolase_dom"/>
</dbReference>
<protein>
    <submittedName>
        <fullName evidence="2">NUDIX hydrolase</fullName>
    </submittedName>
</protein>
<dbReference type="EMBL" id="JAKGSG010000025">
    <property type="protein sequence ID" value="MCF4120834.1"/>
    <property type="molecule type" value="Genomic_DNA"/>
</dbReference>
<reference evidence="2" key="1">
    <citation type="submission" date="2022-01" db="EMBL/GenBank/DDBJ databases">
        <title>Antribacter sp. nov., isolated from Guizhou of China.</title>
        <authorList>
            <person name="Chengliang C."/>
            <person name="Ya Z."/>
        </authorList>
    </citation>
    <scope>NUCLEOTIDE SEQUENCE</scope>
    <source>
        <strain evidence="2">KLBMP 9083</strain>
    </source>
</reference>
<evidence type="ECO:0000313" key="2">
    <source>
        <dbReference type="EMBL" id="MCF4120834.1"/>
    </source>
</evidence>
<accession>A0AA41QEX3</accession>
<dbReference type="PROSITE" id="PS51462">
    <property type="entry name" value="NUDIX"/>
    <property type="match status" value="1"/>
</dbReference>
<evidence type="ECO:0000259" key="1">
    <source>
        <dbReference type="PROSITE" id="PS51462"/>
    </source>
</evidence>
<dbReference type="Proteomes" id="UP001165405">
    <property type="component" value="Unassembled WGS sequence"/>
</dbReference>
<keyword evidence="2" id="KW-0378">Hydrolase</keyword>
<proteinExistence type="predicted"/>
<dbReference type="GO" id="GO:0016787">
    <property type="term" value="F:hydrolase activity"/>
    <property type="evidence" value="ECO:0007669"/>
    <property type="project" value="UniProtKB-KW"/>
</dbReference>
<name>A0AA41QEX3_9MICO</name>
<dbReference type="RefSeq" id="WP_236088605.1">
    <property type="nucleotide sequence ID" value="NZ_JAKGSG010000025.1"/>
</dbReference>
<comment type="caution">
    <text evidence="2">The sequence shown here is derived from an EMBL/GenBank/DDBJ whole genome shotgun (WGS) entry which is preliminary data.</text>
</comment>
<gene>
    <name evidence="2" type="ORF">L1785_07565</name>
</gene>
<dbReference type="InterPro" id="IPR015797">
    <property type="entry name" value="NUDIX_hydrolase-like_dom_sf"/>
</dbReference>
<organism evidence="2 3">
    <name type="scientific">Antribacter soli</name>
    <dbReference type="NCBI Taxonomy" id="2910976"/>
    <lineage>
        <taxon>Bacteria</taxon>
        <taxon>Bacillati</taxon>
        <taxon>Actinomycetota</taxon>
        <taxon>Actinomycetes</taxon>
        <taxon>Micrococcales</taxon>
        <taxon>Promicromonosporaceae</taxon>
        <taxon>Antribacter</taxon>
    </lineage>
</organism>
<dbReference type="SUPFAM" id="SSF55811">
    <property type="entry name" value="Nudix"/>
    <property type="match status" value="1"/>
</dbReference>
<keyword evidence="3" id="KW-1185">Reference proteome</keyword>
<sequence>MLTFRWHPAPVPDHLRVSQVYGWCFADCGRVLLRDDAGKIGMPGGKPESGESRLETLHRECMEEVQITISRPVYLGYQEVTPDDGAEPYAQLRYAARIEEFLPRAVDPDKGRMYRRLLTPVHRAPARLDWGVPNLLQAAAAALVAERELGLDPNGTPEDDYRD</sequence>
<dbReference type="Gene3D" id="3.90.79.10">
    <property type="entry name" value="Nucleoside Triphosphate Pyrophosphohydrolase"/>
    <property type="match status" value="1"/>
</dbReference>